<reference evidence="4" key="1">
    <citation type="submission" date="2019-02" db="EMBL/GenBank/DDBJ databases">
        <authorList>
            <person name="Li S.-H."/>
        </authorList>
    </citation>
    <scope>NUCLEOTIDE SEQUENCE</scope>
    <source>
        <strain evidence="4">IMCC14734</strain>
    </source>
</reference>
<evidence type="ECO:0000256" key="3">
    <source>
        <dbReference type="ARBA" id="ARBA00023002"/>
    </source>
</evidence>
<dbReference type="EMBL" id="SHNN01000004">
    <property type="protein sequence ID" value="MCX2982757.1"/>
    <property type="molecule type" value="Genomic_DNA"/>
</dbReference>
<protein>
    <submittedName>
        <fullName evidence="4">NAD(P)/FAD-dependent oxidoreductase</fullName>
    </submittedName>
</protein>
<evidence type="ECO:0000313" key="4">
    <source>
        <dbReference type="EMBL" id="MCX2982757.1"/>
    </source>
</evidence>
<accession>A0ABT3TN76</accession>
<keyword evidence="2" id="KW-0274">FAD</keyword>
<proteinExistence type="predicted"/>
<dbReference type="InterPro" id="IPR020946">
    <property type="entry name" value="Flavin_mOase-like"/>
</dbReference>
<keyword evidence="1" id="KW-0285">Flavoprotein</keyword>
<evidence type="ECO:0000313" key="5">
    <source>
        <dbReference type="Proteomes" id="UP001143362"/>
    </source>
</evidence>
<dbReference type="InterPro" id="IPR000960">
    <property type="entry name" value="Flavin_mOase"/>
</dbReference>
<dbReference type="RefSeq" id="WP_279246787.1">
    <property type="nucleotide sequence ID" value="NZ_SHNN01000004.1"/>
</dbReference>
<evidence type="ECO:0000256" key="1">
    <source>
        <dbReference type="ARBA" id="ARBA00022630"/>
    </source>
</evidence>
<keyword evidence="3" id="KW-0560">Oxidoreductase</keyword>
<name>A0ABT3TN76_9GAMM</name>
<evidence type="ECO:0000256" key="2">
    <source>
        <dbReference type="ARBA" id="ARBA00022827"/>
    </source>
</evidence>
<dbReference type="PRINTS" id="PR00370">
    <property type="entry name" value="FMOXYGENASE"/>
</dbReference>
<dbReference type="Proteomes" id="UP001143362">
    <property type="component" value="Unassembled WGS sequence"/>
</dbReference>
<dbReference type="PANTHER" id="PTHR42877">
    <property type="entry name" value="L-ORNITHINE N(5)-MONOOXYGENASE-RELATED"/>
    <property type="match status" value="1"/>
</dbReference>
<keyword evidence="5" id="KW-1185">Reference proteome</keyword>
<dbReference type="Pfam" id="PF00743">
    <property type="entry name" value="FMO-like"/>
    <property type="match status" value="1"/>
</dbReference>
<gene>
    <name evidence="4" type="ORF">EYC98_17985</name>
</gene>
<organism evidence="4 5">
    <name type="scientific">Candidatus Litorirhabdus singularis</name>
    <dbReference type="NCBI Taxonomy" id="2518993"/>
    <lineage>
        <taxon>Bacteria</taxon>
        <taxon>Pseudomonadati</taxon>
        <taxon>Pseudomonadota</taxon>
        <taxon>Gammaproteobacteria</taxon>
        <taxon>Cellvibrionales</taxon>
        <taxon>Halieaceae</taxon>
        <taxon>Candidatus Litorirhabdus</taxon>
    </lineage>
</organism>
<comment type="caution">
    <text evidence="4">The sequence shown here is derived from an EMBL/GenBank/DDBJ whole genome shotgun (WGS) entry which is preliminary data.</text>
</comment>
<dbReference type="InterPro" id="IPR051209">
    <property type="entry name" value="FAD-bind_Monooxygenase_sf"/>
</dbReference>
<dbReference type="PANTHER" id="PTHR42877:SF4">
    <property type="entry name" value="FAD_NAD(P)-BINDING DOMAIN-CONTAINING PROTEIN-RELATED"/>
    <property type="match status" value="1"/>
</dbReference>
<dbReference type="Gene3D" id="3.50.50.60">
    <property type="entry name" value="FAD/NAD(P)-binding domain"/>
    <property type="match status" value="2"/>
</dbReference>
<sequence length="484" mass="54710">MQGKRIAIIGSGHSGLCMAIRLKRAGIDSFTIFEKATALGGTWRENTYPGAACDSPSLIYCYSFEQKTDWSKKWSGQNEILGYQQHCADKYGLNSHFRFNTEIASAQFHQETGEWFLTTVSGEEIVVDILISAVGQLSTPAIPDIPGLEDFQGPSWHTARWNHDFDLTGKKVAMIGSAATAVQATPQLAKKVAQLHVFQRSPNWIVKQGNRPFKPWETWALKHVPLAARLCRYFIMSKSEFFLRGINKQKQWLVKLASAGVLGRIKEEVKDENLQKAFVPEFVIGAKRVLVFDNYYTSFNRDNVNLVCDGIERVKENSILTEAGEEIEVDAIVLSTGFNTNQFLVPMEITGLNGLTLDAEWNAGAHAYKGITVADFPNFFMMYGPNTNLGHLSIIYMIECQANYILDGIKTLSKRNEKSLNLKREVMADYNEKLQQQLGTMAWSTVDHSWYMTKDRKIVNNYPGSSPEYWWATRRFDEGSYQAV</sequence>
<dbReference type="InterPro" id="IPR036188">
    <property type="entry name" value="FAD/NAD-bd_sf"/>
</dbReference>
<dbReference type="SUPFAM" id="SSF51905">
    <property type="entry name" value="FAD/NAD(P)-binding domain"/>
    <property type="match status" value="1"/>
</dbReference>